<protein>
    <submittedName>
        <fullName evidence="1">Uncharacterized protein</fullName>
    </submittedName>
</protein>
<comment type="caution">
    <text evidence="1">The sequence shown here is derived from an EMBL/GenBank/DDBJ whole genome shotgun (WGS) entry which is preliminary data.</text>
</comment>
<name>A0AAV6YF42_9LAMI</name>
<evidence type="ECO:0000313" key="1">
    <source>
        <dbReference type="EMBL" id="KAG8391102.1"/>
    </source>
</evidence>
<dbReference type="PANTHER" id="PTHR21262:SF31">
    <property type="entry name" value="GTP PYROPHOSPHOKINASE"/>
    <property type="match status" value="1"/>
</dbReference>
<dbReference type="EMBL" id="WHWC01000001">
    <property type="protein sequence ID" value="KAG8391102.1"/>
    <property type="molecule type" value="Genomic_DNA"/>
</dbReference>
<dbReference type="Proteomes" id="UP000826271">
    <property type="component" value="Unassembled WGS sequence"/>
</dbReference>
<dbReference type="AlphaFoldDB" id="A0AAV6YF42"/>
<dbReference type="SUPFAM" id="SSF109604">
    <property type="entry name" value="HD-domain/PDEase-like"/>
    <property type="match status" value="1"/>
</dbReference>
<sequence>MPIGNNNIKESRDEVCRRFTSLSNYSKLLPSAVDVLEKDSCHQKRYFLINSNTELTLQGPPWTNYEETVKDLAELPVLQKEYSTPPTVAVLLELLKTNYIHSTSGIQSRKDERISKRSHGQGEEEVIFQNMEFFAYWIFSSGKEKFQPRASPEYLLPSMSKLRAPPVHDVATQWIFFAAAAAICVPMSHRRYSVVIAFLSCLIPWAACVSPSVSSSQNLAASLARISCESAVHLVQDFLFWRRRLDVTGNPIFNDEKVQKAIAFARKAHHGQIRKMGGPYLSHCIHTRKILAVLVPLNGKRGQEIVAAEEWDTSIENLQHCCLMLSEKL</sequence>
<dbReference type="GO" id="GO:0009507">
    <property type="term" value="C:chloroplast"/>
    <property type="evidence" value="ECO:0007669"/>
    <property type="project" value="TreeGrafter"/>
</dbReference>
<evidence type="ECO:0000313" key="2">
    <source>
        <dbReference type="Proteomes" id="UP000826271"/>
    </source>
</evidence>
<dbReference type="Gene3D" id="1.10.3210.10">
    <property type="entry name" value="Hypothetical protein af1432"/>
    <property type="match status" value="1"/>
</dbReference>
<organism evidence="1 2">
    <name type="scientific">Buddleja alternifolia</name>
    <dbReference type="NCBI Taxonomy" id="168488"/>
    <lineage>
        <taxon>Eukaryota</taxon>
        <taxon>Viridiplantae</taxon>
        <taxon>Streptophyta</taxon>
        <taxon>Embryophyta</taxon>
        <taxon>Tracheophyta</taxon>
        <taxon>Spermatophyta</taxon>
        <taxon>Magnoliopsida</taxon>
        <taxon>eudicotyledons</taxon>
        <taxon>Gunneridae</taxon>
        <taxon>Pentapetalae</taxon>
        <taxon>asterids</taxon>
        <taxon>lamiids</taxon>
        <taxon>Lamiales</taxon>
        <taxon>Scrophulariaceae</taxon>
        <taxon>Buddlejeae</taxon>
        <taxon>Buddleja</taxon>
    </lineage>
</organism>
<gene>
    <name evidence="1" type="ORF">BUALT_Bualt01G0152900</name>
</gene>
<dbReference type="PANTHER" id="PTHR21262">
    <property type="entry name" value="GUANOSINE-3',5'-BIS DIPHOSPHATE 3'-PYROPHOSPHOHYDROLASE"/>
    <property type="match status" value="1"/>
</dbReference>
<accession>A0AAV6YF42</accession>
<proteinExistence type="predicted"/>
<keyword evidence="2" id="KW-1185">Reference proteome</keyword>
<reference evidence="1" key="1">
    <citation type="submission" date="2019-10" db="EMBL/GenBank/DDBJ databases">
        <authorList>
            <person name="Zhang R."/>
            <person name="Pan Y."/>
            <person name="Wang J."/>
            <person name="Ma R."/>
            <person name="Yu S."/>
        </authorList>
    </citation>
    <scope>NUCLEOTIDE SEQUENCE</scope>
    <source>
        <strain evidence="1">LA-IB0</strain>
        <tissue evidence="1">Leaf</tissue>
    </source>
</reference>